<evidence type="ECO:0000256" key="11">
    <source>
        <dbReference type="ARBA" id="ARBA00022801"/>
    </source>
</evidence>
<evidence type="ECO:0000256" key="6">
    <source>
        <dbReference type="ARBA" id="ARBA00022722"/>
    </source>
</evidence>
<evidence type="ECO:0000313" key="23">
    <source>
        <dbReference type="RefSeq" id="XP_020084950.1"/>
    </source>
</evidence>
<gene>
    <name evidence="23" type="primary">LOC109707834</name>
</gene>
<evidence type="ECO:0000256" key="5">
    <source>
        <dbReference type="ARBA" id="ARBA00022692"/>
    </source>
</evidence>
<dbReference type="PROSITE" id="PS50088">
    <property type="entry name" value="ANK_REPEAT"/>
    <property type="match status" value="1"/>
</dbReference>
<protein>
    <submittedName>
        <fullName evidence="23">Uncharacterized protein LOC109707834</fullName>
    </submittedName>
</protein>
<reference evidence="22" key="1">
    <citation type="journal article" date="2015" name="Nat. Genet.">
        <title>The pineapple genome and the evolution of CAM photosynthesis.</title>
        <authorList>
            <person name="Ming R."/>
            <person name="VanBuren R."/>
            <person name="Wai C.M."/>
            <person name="Tang H."/>
            <person name="Schatz M.C."/>
            <person name="Bowers J.E."/>
            <person name="Lyons E."/>
            <person name="Wang M.L."/>
            <person name="Chen J."/>
            <person name="Biggers E."/>
            <person name="Zhang J."/>
            <person name="Huang L."/>
            <person name="Zhang L."/>
            <person name="Miao W."/>
            <person name="Zhang J."/>
            <person name="Ye Z."/>
            <person name="Miao C."/>
            <person name="Lin Z."/>
            <person name="Wang H."/>
            <person name="Zhou H."/>
            <person name="Yim W.C."/>
            <person name="Priest H.D."/>
            <person name="Zheng C."/>
            <person name="Woodhouse M."/>
            <person name="Edger P.P."/>
            <person name="Guyot R."/>
            <person name="Guo H.B."/>
            <person name="Guo H."/>
            <person name="Zheng G."/>
            <person name="Singh R."/>
            <person name="Sharma A."/>
            <person name="Min X."/>
            <person name="Zheng Y."/>
            <person name="Lee H."/>
            <person name="Gurtowski J."/>
            <person name="Sedlazeck F.J."/>
            <person name="Harkess A."/>
            <person name="McKain M.R."/>
            <person name="Liao Z."/>
            <person name="Fang J."/>
            <person name="Liu J."/>
            <person name="Zhang X."/>
            <person name="Zhang Q."/>
            <person name="Hu W."/>
            <person name="Qin Y."/>
            <person name="Wang K."/>
            <person name="Chen L.Y."/>
            <person name="Shirley N."/>
            <person name="Lin Y.R."/>
            <person name="Liu L.Y."/>
            <person name="Hernandez A.G."/>
            <person name="Wright C.L."/>
            <person name="Bulone V."/>
            <person name="Tuskan G.A."/>
            <person name="Heath K."/>
            <person name="Zee F."/>
            <person name="Moore P.H."/>
            <person name="Sunkar R."/>
            <person name="Leebens-Mack J.H."/>
            <person name="Mockler T."/>
            <person name="Bennetzen J.L."/>
            <person name="Freeling M."/>
            <person name="Sankoff D."/>
            <person name="Paterson A.H."/>
            <person name="Zhu X."/>
            <person name="Yang X."/>
            <person name="Smith J.A."/>
            <person name="Cushman J.C."/>
            <person name="Paull R.E."/>
            <person name="Yu Q."/>
        </authorList>
    </citation>
    <scope>NUCLEOTIDE SEQUENCE [LARGE SCALE GENOMIC DNA]</scope>
    <source>
        <strain evidence="22">cv. F153</strain>
    </source>
</reference>
<keyword evidence="15" id="KW-0175">Coiled coil</keyword>
<feature type="repeat" description="ANK" evidence="17">
    <location>
        <begin position="464"/>
        <end position="496"/>
    </location>
</feature>
<evidence type="ECO:0000259" key="21">
    <source>
        <dbReference type="PROSITE" id="PS52044"/>
    </source>
</evidence>
<feature type="region of interest" description="Disordered" evidence="19">
    <location>
        <begin position="736"/>
        <end position="759"/>
    </location>
</feature>
<evidence type="ECO:0000256" key="2">
    <source>
        <dbReference type="ARBA" id="ARBA00004496"/>
    </source>
</evidence>
<dbReference type="Proteomes" id="UP000515123">
    <property type="component" value="Linkage group 3"/>
</dbReference>
<dbReference type="PANTHER" id="PTHR16036">
    <property type="entry name" value="ANKYRIN REPEAT AND ZINC FINGER DOMAIN-CONTAINING PROTEIN 1"/>
    <property type="match status" value="1"/>
</dbReference>
<organism evidence="22 23">
    <name type="scientific">Ananas comosus</name>
    <name type="common">Pineapple</name>
    <name type="synonym">Ananas ananas</name>
    <dbReference type="NCBI Taxonomy" id="4615"/>
    <lineage>
        <taxon>Eukaryota</taxon>
        <taxon>Viridiplantae</taxon>
        <taxon>Streptophyta</taxon>
        <taxon>Embryophyta</taxon>
        <taxon>Tracheophyta</taxon>
        <taxon>Spermatophyta</taxon>
        <taxon>Magnoliopsida</taxon>
        <taxon>Liliopsida</taxon>
        <taxon>Poales</taxon>
        <taxon>Bromeliaceae</taxon>
        <taxon>Bromelioideae</taxon>
        <taxon>Ananas</taxon>
    </lineage>
</organism>
<feature type="transmembrane region" description="Helical" evidence="20">
    <location>
        <begin position="1106"/>
        <end position="1125"/>
    </location>
</feature>
<dbReference type="GeneID" id="109707834"/>
<dbReference type="GO" id="GO:0036503">
    <property type="term" value="P:ERAD pathway"/>
    <property type="evidence" value="ECO:0007669"/>
    <property type="project" value="TreeGrafter"/>
</dbReference>
<dbReference type="InterPro" id="IPR041540">
    <property type="entry name" value="VATC"/>
</dbReference>
<feature type="compositionally biased region" description="Low complexity" evidence="19">
    <location>
        <begin position="637"/>
        <end position="650"/>
    </location>
</feature>
<dbReference type="InterPro" id="IPR004695">
    <property type="entry name" value="SLAC1/Mae1/Ssu1/TehA"/>
</dbReference>
<keyword evidence="16 20" id="KW-0472">Membrane</keyword>
<feature type="compositionally biased region" description="Polar residues" evidence="19">
    <location>
        <begin position="577"/>
        <end position="587"/>
    </location>
</feature>
<dbReference type="GO" id="GO:0004519">
    <property type="term" value="F:endonuclease activity"/>
    <property type="evidence" value="ECO:0007669"/>
    <property type="project" value="UniProtKB-KW"/>
</dbReference>
<keyword evidence="7" id="KW-0479">Metal-binding</keyword>
<feature type="region of interest" description="Disordered" evidence="19">
    <location>
        <begin position="36"/>
        <end position="81"/>
    </location>
</feature>
<feature type="transmembrane region" description="Helical" evidence="20">
    <location>
        <begin position="946"/>
        <end position="965"/>
    </location>
</feature>
<keyword evidence="10" id="KW-0863">Zinc-finger</keyword>
<evidence type="ECO:0000256" key="18">
    <source>
        <dbReference type="PROSITE-ProRule" id="PRU01389"/>
    </source>
</evidence>
<keyword evidence="4 18" id="KW-0963">Cytoplasm</keyword>
<dbReference type="PROSITE" id="PS52044">
    <property type="entry name" value="VLRF1"/>
    <property type="match status" value="1"/>
</dbReference>
<feature type="compositionally biased region" description="Polar residues" evidence="19">
    <location>
        <begin position="456"/>
        <end position="467"/>
    </location>
</feature>
<name>A0A6P5EUX8_ANACO</name>
<sequence length="1285" mass="142383">MAASETASRAEKKPRSLFDLPPDFFDSSRLLRSHPSQLLLLPPSPSPPLSNASRSGNNGEGPRELDPKREAKKGTEPSSSRWTCNACKAEFDSLQDQRSHFKSDLHRLNVKLSNAGKDTIKEEDFDELGCDSLFQDLEVSSISGSEDELENGPAPNWGSSGKGKEEFKRKLFFRLHSGDTVSLYRCLLLDESEDLLFNSNSSDHTGISGHMSYVEESELINRLKCLISEPRDKTHLRIILLTSGGHFAGCVFDGNSILAHKTFHRYVVRAKAGKKQSSKDATGKAAHSAGSSLRRYNEVALKKEIQDLVISWKPYFDSCSCAFLYAPSRNRQMLFDGGKAQLILQGCKICNIPLTVRRPTLKEVKRLYNHLIQMTYEVDYTASGEVLPSIAGGNSVQQSNDAKQGKHLQIEESISNPYSSVECKIQHSNNREQEKLLEIDDSSSRTVSNLECKYEATSQPSFESETTPLHEAAKSGDAQRTLELLEQGLNPCIRDERGRTPYMLATEKEVRNTFRRFMALNLDKWDWHAANVPSALTKEMEEFQAAKQAEKDARRKAKAKEMKKLKKEKEKAKAEASLSQSSRQVASHSPAVAPISAAKQQKPQYVPAVTISKEEERQRPLAEEREKRAAAAERRIAALAAKSTSTSSATPQGSSEPTSGLSDPTCSCCNASLAGKIPFHRYHYKYCSTSCMHVHREMLEDGFRMATGGPSTSPTGGRHHFVDIHPVLHDDASGGCGNLGKQQTSNPVKYRGGSGEGERNAALHRPFSRQVSLETGVSVLSMHKEQKGGGGKKEGPSGLLRSGKSLGVIRDSRSGCDPTSRKGDFSIFRTKSTLNKQNSLLPSRRENDVDFQNMEGVSANRQEEDAINKSVPAGRYFAALQGPELDQVRDSEDILLPKDEVWPFLLRFPIGCFGMCLGLSSQAILWGALSSNPVMSFMRVSPYINLVLWLLALSVLIAVSATYTLKCAFYFEAIRREYFHPVRVNFFFAPWIACMFLTIGLPHAFSPERLHPAVWCVFIAPVFVLELKIYGQWLSGGKRRLCKVANPSSHLSVIGNFVGAILAAKVGWGEAGKFLWAIGTAHYLVVFVTLYQRLPTNEALPKELHPVYSMFIATPSAASIAWATIYGQFDAVARTFYFIALFLYVSLVVRINFFRGFKFSMAWWSYTFPMTTASLATIKYAEEVPCFFSKGLALSLSVMSSTMVSVLFVSTLLHALVWRSLFPNDLAIAITKSRSAGAGAKQQAKEKKPQRRTYDIKRWAKQSPLALVSSITKSGPGDKEDSAGN</sequence>
<evidence type="ECO:0000256" key="12">
    <source>
        <dbReference type="ARBA" id="ARBA00022833"/>
    </source>
</evidence>
<evidence type="ECO:0000256" key="10">
    <source>
        <dbReference type="ARBA" id="ARBA00022771"/>
    </source>
</evidence>
<dbReference type="InterPro" id="IPR047139">
    <property type="entry name" value="ANKZ1/VMS1"/>
</dbReference>
<feature type="region of interest" description="Disordered" evidence="19">
    <location>
        <begin position="456"/>
        <end position="477"/>
    </location>
</feature>
<dbReference type="OrthoDB" id="429841at2759"/>
<feature type="compositionally biased region" description="Basic and acidic residues" evidence="19">
    <location>
        <begin position="612"/>
        <end position="636"/>
    </location>
</feature>
<dbReference type="InterPro" id="IPR013087">
    <property type="entry name" value="Znf_C2H2_type"/>
</dbReference>
<feature type="active site" evidence="18">
    <location>
        <position position="276"/>
    </location>
</feature>
<feature type="transmembrane region" description="Helical" evidence="20">
    <location>
        <begin position="986"/>
        <end position="1006"/>
    </location>
</feature>
<feature type="region of interest" description="Disordered" evidence="19">
    <location>
        <begin position="546"/>
        <end position="663"/>
    </location>
</feature>
<dbReference type="GO" id="GO:0008270">
    <property type="term" value="F:zinc ion binding"/>
    <property type="evidence" value="ECO:0007669"/>
    <property type="project" value="UniProtKB-KW"/>
</dbReference>
<feature type="compositionally biased region" description="Basic and acidic residues" evidence="19">
    <location>
        <begin position="548"/>
        <end position="574"/>
    </location>
</feature>
<feature type="transmembrane region" description="Helical" evidence="20">
    <location>
        <begin position="1074"/>
        <end position="1094"/>
    </location>
</feature>
<feature type="region of interest" description="Disordered" evidence="19">
    <location>
        <begin position="142"/>
        <end position="161"/>
    </location>
</feature>
<evidence type="ECO:0000256" key="17">
    <source>
        <dbReference type="PROSITE-ProRule" id="PRU00023"/>
    </source>
</evidence>
<feature type="transmembrane region" description="Helical" evidence="20">
    <location>
        <begin position="1193"/>
        <end position="1217"/>
    </location>
</feature>
<feature type="compositionally biased region" description="Basic and acidic residues" evidence="19">
    <location>
        <begin position="783"/>
        <end position="795"/>
    </location>
</feature>
<keyword evidence="8" id="KW-0677">Repeat</keyword>
<accession>A0A6P5EUX8</accession>
<evidence type="ECO:0000256" key="1">
    <source>
        <dbReference type="ARBA" id="ARBA00004141"/>
    </source>
</evidence>
<evidence type="ECO:0000256" key="15">
    <source>
        <dbReference type="ARBA" id="ARBA00023054"/>
    </source>
</evidence>
<keyword evidence="9 18" id="KW-0255">Endonuclease</keyword>
<feature type="compositionally biased region" description="Polar residues" evidence="19">
    <location>
        <begin position="651"/>
        <end position="663"/>
    </location>
</feature>
<evidence type="ECO:0000256" key="9">
    <source>
        <dbReference type="ARBA" id="ARBA00022759"/>
    </source>
</evidence>
<dbReference type="Gene3D" id="1.25.40.20">
    <property type="entry name" value="Ankyrin repeat-containing domain"/>
    <property type="match status" value="1"/>
</dbReference>
<feature type="transmembrane region" description="Helical" evidence="20">
    <location>
        <begin position="1051"/>
        <end position="1068"/>
    </location>
</feature>
<evidence type="ECO:0000256" key="13">
    <source>
        <dbReference type="ARBA" id="ARBA00022989"/>
    </source>
</evidence>
<dbReference type="CDD" id="cd09323">
    <property type="entry name" value="TDT_SLAC1_like"/>
    <property type="match status" value="1"/>
</dbReference>
<comment type="similarity">
    <text evidence="3 18">Belongs to the ANKZF1/VMS1 family.</text>
</comment>
<keyword evidence="13 20" id="KW-1133">Transmembrane helix</keyword>
<dbReference type="Pfam" id="PF18716">
    <property type="entry name" value="VATC"/>
    <property type="match status" value="1"/>
</dbReference>
<evidence type="ECO:0000256" key="19">
    <source>
        <dbReference type="SAM" id="MobiDB-lite"/>
    </source>
</evidence>
<dbReference type="GO" id="GO:0016020">
    <property type="term" value="C:membrane"/>
    <property type="evidence" value="ECO:0007669"/>
    <property type="project" value="UniProtKB-SubCell"/>
</dbReference>
<dbReference type="InterPro" id="IPR002110">
    <property type="entry name" value="Ankyrin_rpt"/>
</dbReference>
<keyword evidence="12" id="KW-0862">Zinc</keyword>
<feature type="transmembrane region" description="Helical" evidence="20">
    <location>
        <begin position="1161"/>
        <end position="1181"/>
    </location>
</feature>
<dbReference type="GO" id="GO:0016787">
    <property type="term" value="F:hydrolase activity"/>
    <property type="evidence" value="ECO:0007669"/>
    <property type="project" value="UniProtKB-KW"/>
</dbReference>
<dbReference type="Gene3D" id="1.50.10.150">
    <property type="entry name" value="Voltage-dependent anion channel"/>
    <property type="match status" value="1"/>
</dbReference>
<proteinExistence type="inferred from homology"/>
<dbReference type="PROSITE" id="PS50297">
    <property type="entry name" value="ANK_REP_REGION"/>
    <property type="match status" value="1"/>
</dbReference>
<feature type="region of interest" description="Disordered" evidence="19">
    <location>
        <begin position="1238"/>
        <end position="1257"/>
    </location>
</feature>
<keyword evidence="14 17" id="KW-0040">ANK repeat</keyword>
<keyword evidence="5 20" id="KW-0812">Transmembrane</keyword>
<evidence type="ECO:0000256" key="7">
    <source>
        <dbReference type="ARBA" id="ARBA00022723"/>
    </source>
</evidence>
<dbReference type="GO" id="GO:0005737">
    <property type="term" value="C:cytoplasm"/>
    <property type="evidence" value="ECO:0007669"/>
    <property type="project" value="UniProtKB-SubCell"/>
</dbReference>
<feature type="region of interest" description="Disordered" evidence="19">
    <location>
        <begin position="783"/>
        <end position="803"/>
    </location>
</feature>
<feature type="compositionally biased region" description="Basic and acidic residues" evidence="19">
    <location>
        <begin position="1243"/>
        <end position="1257"/>
    </location>
</feature>
<keyword evidence="6 18" id="KW-0540">Nuclease</keyword>
<evidence type="ECO:0000256" key="4">
    <source>
        <dbReference type="ARBA" id="ARBA00022490"/>
    </source>
</evidence>
<keyword evidence="22" id="KW-1185">Reference proteome</keyword>
<evidence type="ECO:0000256" key="3">
    <source>
        <dbReference type="ARBA" id="ARBA00009262"/>
    </source>
</evidence>
<evidence type="ECO:0000256" key="14">
    <source>
        <dbReference type="ARBA" id="ARBA00023043"/>
    </source>
</evidence>
<keyword evidence="11 18" id="KW-0378">Hydrolase</keyword>
<dbReference type="InterPro" id="IPR038665">
    <property type="entry name" value="Voltage-dep_anion_channel_sf"/>
</dbReference>
<dbReference type="InterPro" id="IPR041175">
    <property type="entry name" value="VLRF1/Vms1"/>
</dbReference>
<dbReference type="Pfam" id="PF03595">
    <property type="entry name" value="SLAC1"/>
    <property type="match status" value="1"/>
</dbReference>
<dbReference type="PANTHER" id="PTHR16036:SF2">
    <property type="entry name" value="TRNA ENDONUCLEASE ANKZF1"/>
    <property type="match status" value="1"/>
</dbReference>
<feature type="region of interest" description="Disordered" evidence="19">
    <location>
        <begin position="1"/>
        <end position="20"/>
    </location>
</feature>
<dbReference type="SUPFAM" id="SSF48403">
    <property type="entry name" value="Ankyrin repeat"/>
    <property type="match status" value="1"/>
</dbReference>
<dbReference type="PROSITE" id="PS00028">
    <property type="entry name" value="ZINC_FINGER_C2H2_1"/>
    <property type="match status" value="1"/>
</dbReference>
<evidence type="ECO:0000256" key="16">
    <source>
        <dbReference type="ARBA" id="ARBA00023136"/>
    </source>
</evidence>
<evidence type="ECO:0000313" key="22">
    <source>
        <dbReference type="Proteomes" id="UP000515123"/>
    </source>
</evidence>
<dbReference type="GO" id="GO:0055085">
    <property type="term" value="P:transmembrane transport"/>
    <property type="evidence" value="ECO:0007669"/>
    <property type="project" value="InterPro"/>
</dbReference>
<dbReference type="RefSeq" id="XP_020084950.1">
    <property type="nucleotide sequence ID" value="XM_020229361.1"/>
</dbReference>
<comment type="subcellular location">
    <subcellularLocation>
        <location evidence="2">Cytoplasm</location>
    </subcellularLocation>
    <subcellularLocation>
        <location evidence="1">Membrane</location>
        <topology evidence="1">Multi-pass membrane protein</topology>
    </subcellularLocation>
</comment>
<feature type="transmembrane region" description="Helical" evidence="20">
    <location>
        <begin position="1012"/>
        <end position="1030"/>
    </location>
</feature>
<dbReference type="Pfam" id="PF18826">
    <property type="entry name" value="bVLRF1"/>
    <property type="match status" value="1"/>
</dbReference>
<feature type="domain" description="VLRF1" evidence="21">
    <location>
        <begin position="233"/>
        <end position="374"/>
    </location>
</feature>
<dbReference type="InterPro" id="IPR036770">
    <property type="entry name" value="Ankyrin_rpt-contain_sf"/>
</dbReference>
<feature type="compositionally biased region" description="Basic and acidic residues" evidence="19">
    <location>
        <begin position="61"/>
        <end position="75"/>
    </location>
</feature>
<evidence type="ECO:0000256" key="20">
    <source>
        <dbReference type="SAM" id="Phobius"/>
    </source>
</evidence>
<reference evidence="23" key="2">
    <citation type="submission" date="2025-08" db="UniProtKB">
        <authorList>
            <consortium name="RefSeq"/>
        </authorList>
    </citation>
    <scope>IDENTIFICATION</scope>
    <source>
        <tissue evidence="23">Leaf</tissue>
    </source>
</reference>
<evidence type="ECO:0000256" key="8">
    <source>
        <dbReference type="ARBA" id="ARBA00022737"/>
    </source>
</evidence>
<feature type="transmembrane region" description="Helical" evidence="20">
    <location>
        <begin position="1131"/>
        <end position="1149"/>
    </location>
</feature>
<comment type="domain">
    <text evidence="18">The VLRF1 domain mediates binding to the 60S ribosomal subunit.</text>
</comment>